<sequence>MESKDQITQEKLDQRISLEKSLLVESIKKQYQRCCCIHDNTFTREIKVRLPCLESGERLVDFSLKMNFEAPNYMKFTKKIKFLKFFNVSVVLLNIGKERNKDILNFIDFSLPNKTNELYISLSLEMQLSRTTYLDSFVKISSKVTKRVTLDLFCLSLYQLKKLVTAYRHVETLDIWHCKLSIPTVPDFSTSLKNCKIQTISLWKTGAKFHSNWENHPDEFKNLIQGFATSSDLKKSLRQVDIWNCQLKQSEAQETFEANQLEEIKIIGGS</sequence>
<proteinExistence type="predicted"/>
<accession>A0AAD1UHH8</accession>
<dbReference type="Gene3D" id="3.80.10.10">
    <property type="entry name" value="Ribonuclease Inhibitor"/>
    <property type="match status" value="1"/>
</dbReference>
<dbReference type="EMBL" id="CAMPGE010007839">
    <property type="protein sequence ID" value="CAI2366757.1"/>
    <property type="molecule type" value="Genomic_DNA"/>
</dbReference>
<comment type="caution">
    <text evidence="1">The sequence shown here is derived from an EMBL/GenBank/DDBJ whole genome shotgun (WGS) entry which is preliminary data.</text>
</comment>
<name>A0AAD1UHH8_EUPCR</name>
<organism evidence="1 2">
    <name type="scientific">Euplotes crassus</name>
    <dbReference type="NCBI Taxonomy" id="5936"/>
    <lineage>
        <taxon>Eukaryota</taxon>
        <taxon>Sar</taxon>
        <taxon>Alveolata</taxon>
        <taxon>Ciliophora</taxon>
        <taxon>Intramacronucleata</taxon>
        <taxon>Spirotrichea</taxon>
        <taxon>Hypotrichia</taxon>
        <taxon>Euplotida</taxon>
        <taxon>Euplotidae</taxon>
        <taxon>Moneuplotes</taxon>
    </lineage>
</organism>
<keyword evidence="2" id="KW-1185">Reference proteome</keyword>
<dbReference type="Proteomes" id="UP001295684">
    <property type="component" value="Unassembled WGS sequence"/>
</dbReference>
<dbReference type="InterPro" id="IPR032675">
    <property type="entry name" value="LRR_dom_sf"/>
</dbReference>
<gene>
    <name evidence="1" type="ORF">ECRASSUSDP1_LOCUS8031</name>
</gene>
<dbReference type="SUPFAM" id="SSF52047">
    <property type="entry name" value="RNI-like"/>
    <property type="match status" value="1"/>
</dbReference>
<evidence type="ECO:0000313" key="2">
    <source>
        <dbReference type="Proteomes" id="UP001295684"/>
    </source>
</evidence>
<evidence type="ECO:0000313" key="1">
    <source>
        <dbReference type="EMBL" id="CAI2366757.1"/>
    </source>
</evidence>
<reference evidence="1" key="1">
    <citation type="submission" date="2023-07" db="EMBL/GenBank/DDBJ databases">
        <authorList>
            <consortium name="AG Swart"/>
            <person name="Singh M."/>
            <person name="Singh A."/>
            <person name="Seah K."/>
            <person name="Emmerich C."/>
        </authorList>
    </citation>
    <scope>NUCLEOTIDE SEQUENCE</scope>
    <source>
        <strain evidence="1">DP1</strain>
    </source>
</reference>
<dbReference type="AlphaFoldDB" id="A0AAD1UHH8"/>
<protein>
    <submittedName>
        <fullName evidence="1">Uncharacterized protein</fullName>
    </submittedName>
</protein>